<dbReference type="KEGG" id="snh:120037709"/>
<dbReference type="InterPro" id="IPR003877">
    <property type="entry name" value="SPRY_dom"/>
</dbReference>
<sequence length="212" mass="24085">LPSFGTTQSGLSVGGLTHGNDTTCQKTRSEPKTREEFLKYSCQLTLDPNTAHKELRLSEGNRKVTWSDNDQLYPDHPDRFTTYAQVLCREGLSGACYWEVEWTGVEVCIAVSYKGISRRGHNEWLRSSNQAWCLECGASSCYFYHNDKQTDIPVPRSTRVVGMYLDHKAGTLSFYSVFDTMTLLHRVQTNFTQPLYPGFYVTTSLKILTPTQ</sequence>
<feature type="compositionally biased region" description="Polar residues" evidence="4">
    <location>
        <begin position="1"/>
        <end position="11"/>
    </location>
</feature>
<keyword evidence="3" id="KW-0862">Zinc</keyword>
<feature type="non-terminal residue" evidence="7">
    <location>
        <position position="1"/>
    </location>
</feature>
<dbReference type="InterPro" id="IPR051051">
    <property type="entry name" value="E3_ubiq-ligase_TRIM/RNF"/>
</dbReference>
<keyword evidence="1" id="KW-0479">Metal-binding</keyword>
<dbReference type="SMART" id="SM00449">
    <property type="entry name" value="SPRY"/>
    <property type="match status" value="1"/>
</dbReference>
<gene>
    <name evidence="7" type="primary">LOC120037709</name>
</gene>
<dbReference type="AlphaFoldDB" id="A0A8U0U5I5"/>
<evidence type="ECO:0000256" key="3">
    <source>
        <dbReference type="ARBA" id="ARBA00022833"/>
    </source>
</evidence>
<dbReference type="SUPFAM" id="SSF49899">
    <property type="entry name" value="Concanavalin A-like lectins/glucanases"/>
    <property type="match status" value="1"/>
</dbReference>
<dbReference type="GeneID" id="120037709"/>
<evidence type="ECO:0000256" key="1">
    <source>
        <dbReference type="ARBA" id="ARBA00022723"/>
    </source>
</evidence>
<dbReference type="PROSITE" id="PS50188">
    <property type="entry name" value="B302_SPRY"/>
    <property type="match status" value="1"/>
</dbReference>
<feature type="domain" description="B30.2/SPRY" evidence="5">
    <location>
        <begin position="24"/>
        <end position="212"/>
    </location>
</feature>
<dbReference type="Pfam" id="PF13765">
    <property type="entry name" value="PRY"/>
    <property type="match status" value="1"/>
</dbReference>
<dbReference type="Gene3D" id="2.60.120.920">
    <property type="match status" value="1"/>
</dbReference>
<dbReference type="GO" id="GO:0005737">
    <property type="term" value="C:cytoplasm"/>
    <property type="evidence" value="ECO:0007669"/>
    <property type="project" value="UniProtKB-ARBA"/>
</dbReference>
<dbReference type="GO" id="GO:0008270">
    <property type="term" value="F:zinc ion binding"/>
    <property type="evidence" value="ECO:0007669"/>
    <property type="project" value="UniProtKB-KW"/>
</dbReference>
<dbReference type="InterPro" id="IPR043136">
    <property type="entry name" value="B30.2/SPRY_sf"/>
</dbReference>
<evidence type="ECO:0000313" key="7">
    <source>
        <dbReference type="RefSeq" id="XP_038839626.1"/>
    </source>
</evidence>
<evidence type="ECO:0000256" key="2">
    <source>
        <dbReference type="ARBA" id="ARBA00022771"/>
    </source>
</evidence>
<evidence type="ECO:0000256" key="4">
    <source>
        <dbReference type="SAM" id="MobiDB-lite"/>
    </source>
</evidence>
<dbReference type="PRINTS" id="PR01407">
    <property type="entry name" value="BUTYPHLNCDUF"/>
</dbReference>
<evidence type="ECO:0000259" key="5">
    <source>
        <dbReference type="PROSITE" id="PS50188"/>
    </source>
</evidence>
<dbReference type="CDD" id="cd16040">
    <property type="entry name" value="SPRY_PRY_SNTX"/>
    <property type="match status" value="1"/>
</dbReference>
<proteinExistence type="predicted"/>
<protein>
    <submittedName>
        <fullName evidence="7">Tripartite motif-containing protein 16-like</fullName>
    </submittedName>
</protein>
<dbReference type="PANTHER" id="PTHR25465">
    <property type="entry name" value="B-BOX DOMAIN CONTAINING"/>
    <property type="match status" value="1"/>
</dbReference>
<keyword evidence="2" id="KW-0863">Zinc-finger</keyword>
<dbReference type="InterPro" id="IPR003879">
    <property type="entry name" value="Butyrophylin_SPRY"/>
</dbReference>
<dbReference type="InterPro" id="IPR001870">
    <property type="entry name" value="B30.2/SPRY"/>
</dbReference>
<evidence type="ECO:0000313" key="6">
    <source>
        <dbReference type="Proteomes" id="UP000808372"/>
    </source>
</evidence>
<dbReference type="SMART" id="SM00589">
    <property type="entry name" value="PRY"/>
    <property type="match status" value="1"/>
</dbReference>
<dbReference type="InterPro" id="IPR006574">
    <property type="entry name" value="PRY"/>
</dbReference>
<name>A0A8U0U5I5_SALNM</name>
<feature type="region of interest" description="Disordered" evidence="4">
    <location>
        <begin position="1"/>
        <end position="31"/>
    </location>
</feature>
<dbReference type="PANTHER" id="PTHR25465:SF5">
    <property type="entry name" value="E3 UBIQUITIN_ISG15 LIGASE TRIM25-RELATED"/>
    <property type="match status" value="1"/>
</dbReference>
<dbReference type="InterPro" id="IPR013320">
    <property type="entry name" value="ConA-like_dom_sf"/>
</dbReference>
<keyword evidence="6" id="KW-1185">Reference proteome</keyword>
<organism evidence="6 7">
    <name type="scientific">Salvelinus namaycush</name>
    <name type="common">Lake trout</name>
    <name type="synonym">Salmo namaycush</name>
    <dbReference type="NCBI Taxonomy" id="8040"/>
    <lineage>
        <taxon>Eukaryota</taxon>
        <taxon>Metazoa</taxon>
        <taxon>Chordata</taxon>
        <taxon>Craniata</taxon>
        <taxon>Vertebrata</taxon>
        <taxon>Euteleostomi</taxon>
        <taxon>Actinopterygii</taxon>
        <taxon>Neopterygii</taxon>
        <taxon>Teleostei</taxon>
        <taxon>Protacanthopterygii</taxon>
        <taxon>Salmoniformes</taxon>
        <taxon>Salmonidae</taxon>
        <taxon>Salmoninae</taxon>
        <taxon>Salvelinus</taxon>
    </lineage>
</organism>
<dbReference type="Pfam" id="PF00622">
    <property type="entry name" value="SPRY"/>
    <property type="match status" value="1"/>
</dbReference>
<reference evidence="7" key="1">
    <citation type="submission" date="2025-08" db="UniProtKB">
        <authorList>
            <consortium name="RefSeq"/>
        </authorList>
    </citation>
    <scope>IDENTIFICATION</scope>
    <source>
        <tissue evidence="7">White muscle</tissue>
    </source>
</reference>
<accession>A0A8U0U5I5</accession>
<dbReference type="RefSeq" id="XP_038839626.1">
    <property type="nucleotide sequence ID" value="XM_038983698.1"/>
</dbReference>
<dbReference type="Proteomes" id="UP000808372">
    <property type="component" value="Unplaced"/>
</dbReference>